<dbReference type="PANTHER" id="PTHR14740">
    <property type="entry name" value="CASPASE ACTIVITY AND APOPTOSIS INHIBITOR 1"/>
    <property type="match status" value="1"/>
</dbReference>
<evidence type="ECO:0000256" key="2">
    <source>
        <dbReference type="SAM" id="MobiDB-lite"/>
    </source>
</evidence>
<feature type="compositionally biased region" description="Basic and acidic residues" evidence="2">
    <location>
        <begin position="135"/>
        <end position="147"/>
    </location>
</feature>
<dbReference type="GeneID" id="112684668"/>
<feature type="coiled-coil region" evidence="1">
    <location>
        <begin position="388"/>
        <end position="429"/>
    </location>
</feature>
<dbReference type="RefSeq" id="XP_025412088.1">
    <property type="nucleotide sequence ID" value="XM_025556303.1"/>
</dbReference>
<protein>
    <submittedName>
        <fullName evidence="4 5">Origin recognition complex subunit 1 isoform X1</fullName>
    </submittedName>
</protein>
<dbReference type="Pfam" id="PF15335">
    <property type="entry name" value="CAAP1"/>
    <property type="match status" value="1"/>
</dbReference>
<dbReference type="PANTHER" id="PTHR14740:SF3">
    <property type="entry name" value="CASPASE ACTIVITY AND APOPTOSIS INHIBITOR 1"/>
    <property type="match status" value="1"/>
</dbReference>
<keyword evidence="1" id="KW-0175">Coiled coil</keyword>
<proteinExistence type="predicted"/>
<dbReference type="InterPro" id="IPR038991">
    <property type="entry name" value="CAAP1"/>
</dbReference>
<dbReference type="RefSeq" id="XP_025412087.1">
    <property type="nucleotide sequence ID" value="XM_025556302.1"/>
</dbReference>
<dbReference type="AlphaFoldDB" id="A0A8B8FNE9"/>
<gene>
    <name evidence="4 5" type="primary">LOC112684668</name>
</gene>
<feature type="compositionally biased region" description="Basic residues" evidence="2">
    <location>
        <begin position="148"/>
        <end position="163"/>
    </location>
</feature>
<keyword evidence="3" id="KW-1185">Reference proteome</keyword>
<sequence length="641" mass="73510">MAMKRTIDFHLNDQRKKTNLFRAVRNDVNKPFVILDKDSSTDDEPMNLTTKIYPLSHYANDPEQLIQQLFSVVRGKRLARLIPPELKDMSFEELKADCLIQLLCMSKKRVLATLEGKDMSSSSDSDDSIDNHRKQILESENKDEISHKRSRKEKKIKFSKKKKVETESEPEKEKPEEKEGKTLLEILELEMKAKAIRALLGSNKNDCNTQIEEAIKDEIIAAKTEENNEDKTWSERYEQRQDVKEVVKTSRLCTNMRRRMLLHQQKMLAERAKLKAMETENVKPEDTIKSKLEEKIQNVYLKNDKEPTTNHNIEKNLNEITEKSQVDSQTIDDENIDDKLQPIKKLPESDIFAKTKNTTGLNKGATTINAHESTDDDSQKSTDFEKVLSDYTQKNTDLETTINEYSLKNNDLEDEINKCSKRNDDMENTMNICAQKNSDIESAIKNFSIKNNGIDENLARDSKKNNDLNNAIDEYSKQTTDLDSMIGSYSIKNGVLNAIVKEYSKRNSDILSLMGEYSQNNVDIQSVIGDYAEGNIKLETIIDEYSLRNAKIKTMIDEYSVNNSNVEKIIDRNNRKQLLINNYKMESAAGKSDDALNNTKEKIGSAVILSESNILQNVESVKDLTQVDETVNEIDKNIIEN</sequence>
<evidence type="ECO:0000313" key="3">
    <source>
        <dbReference type="Proteomes" id="UP000694846"/>
    </source>
</evidence>
<evidence type="ECO:0000313" key="5">
    <source>
        <dbReference type="RefSeq" id="XP_025412088.1"/>
    </source>
</evidence>
<accession>A0A8B8FNE9</accession>
<reference evidence="4 5" key="1">
    <citation type="submission" date="2025-04" db="UniProtKB">
        <authorList>
            <consortium name="RefSeq"/>
        </authorList>
    </citation>
    <scope>IDENTIFICATION</scope>
    <source>
        <tissue evidence="4 5">Whole body</tissue>
    </source>
</reference>
<dbReference type="GO" id="GO:0042981">
    <property type="term" value="P:regulation of apoptotic process"/>
    <property type="evidence" value="ECO:0007669"/>
    <property type="project" value="InterPro"/>
</dbReference>
<evidence type="ECO:0000256" key="1">
    <source>
        <dbReference type="SAM" id="Coils"/>
    </source>
</evidence>
<organism evidence="3 5">
    <name type="scientific">Sipha flava</name>
    <name type="common">yellow sugarcane aphid</name>
    <dbReference type="NCBI Taxonomy" id="143950"/>
    <lineage>
        <taxon>Eukaryota</taxon>
        <taxon>Metazoa</taxon>
        <taxon>Ecdysozoa</taxon>
        <taxon>Arthropoda</taxon>
        <taxon>Hexapoda</taxon>
        <taxon>Insecta</taxon>
        <taxon>Pterygota</taxon>
        <taxon>Neoptera</taxon>
        <taxon>Paraneoptera</taxon>
        <taxon>Hemiptera</taxon>
        <taxon>Sternorrhyncha</taxon>
        <taxon>Aphidomorpha</taxon>
        <taxon>Aphidoidea</taxon>
        <taxon>Aphididae</taxon>
        <taxon>Sipha</taxon>
    </lineage>
</organism>
<feature type="region of interest" description="Disordered" evidence="2">
    <location>
        <begin position="135"/>
        <end position="179"/>
    </location>
</feature>
<dbReference type="OrthoDB" id="10064012at2759"/>
<evidence type="ECO:0000313" key="4">
    <source>
        <dbReference type="RefSeq" id="XP_025412087.1"/>
    </source>
</evidence>
<dbReference type="Proteomes" id="UP000694846">
    <property type="component" value="Unplaced"/>
</dbReference>
<name>A0A8B8FNE9_9HEMI</name>
<feature type="compositionally biased region" description="Basic and acidic residues" evidence="2">
    <location>
        <begin position="164"/>
        <end position="179"/>
    </location>
</feature>